<protein>
    <submittedName>
        <fullName evidence="1">Uncharacterized protein</fullName>
    </submittedName>
</protein>
<gene>
    <name evidence="1" type="ORF">OKE68_00485</name>
</gene>
<proteinExistence type="predicted"/>
<dbReference type="Proteomes" id="UP001207440">
    <property type="component" value="Unassembled WGS sequence"/>
</dbReference>
<name>A0AAP3AJ31_RIEAN</name>
<evidence type="ECO:0000313" key="2">
    <source>
        <dbReference type="Proteomes" id="UP001207440"/>
    </source>
</evidence>
<accession>A0AAP3AJ31</accession>
<evidence type="ECO:0000313" key="1">
    <source>
        <dbReference type="EMBL" id="MCW0522795.1"/>
    </source>
</evidence>
<dbReference type="EMBL" id="JAOZYT010000002">
    <property type="protein sequence ID" value="MCW0522795.1"/>
    <property type="molecule type" value="Genomic_DNA"/>
</dbReference>
<comment type="caution">
    <text evidence="1">The sequence shown here is derived from an EMBL/GenBank/DDBJ whole genome shotgun (WGS) entry which is preliminary data.</text>
</comment>
<organism evidence="1 2">
    <name type="scientific">Riemerella anatipestifer</name>
    <name type="common">Moraxella anatipestifer</name>
    <dbReference type="NCBI Taxonomy" id="34085"/>
    <lineage>
        <taxon>Bacteria</taxon>
        <taxon>Pseudomonadati</taxon>
        <taxon>Bacteroidota</taxon>
        <taxon>Flavobacteriia</taxon>
        <taxon>Flavobacteriales</taxon>
        <taxon>Weeksellaceae</taxon>
        <taxon>Riemerella</taxon>
    </lineage>
</organism>
<reference evidence="1" key="1">
    <citation type="submission" date="2022-10" db="EMBL/GenBank/DDBJ databases">
        <title>Sifting through the core-genome to identify putative cross-protective antigens against Riemerella anatipestifer.</title>
        <authorList>
            <person name="Zheng X."/>
            <person name="Zhang W."/>
        </authorList>
    </citation>
    <scope>NUCLEOTIDE SEQUENCE</scope>
    <source>
        <strain evidence="1">ZWRA178</strain>
    </source>
</reference>
<sequence>MLLQDDKGIEIIKLLMFLLQGKRTKSSRLDKNGEFILKALELTPRLSPTFVQTIDLF</sequence>
<dbReference type="RefSeq" id="WP_153938539.1">
    <property type="nucleotide sequence ID" value="NZ_JANFPR010000001.1"/>
</dbReference>
<dbReference type="AlphaFoldDB" id="A0AAP3AJ31"/>